<proteinExistence type="predicted"/>
<reference evidence="8" key="1">
    <citation type="submission" date="2020-05" db="UniProtKB">
        <authorList>
            <consortium name="EnsemblMetazoa"/>
        </authorList>
    </citation>
    <scope>IDENTIFICATION</scope>
    <source>
        <strain evidence="8">MAF</strain>
    </source>
</reference>
<dbReference type="VEuPathDB" id="VectorBase:AMEM21_004234"/>
<dbReference type="Pfam" id="PF13894">
    <property type="entry name" value="zf-C2H2_4"/>
    <property type="match status" value="1"/>
</dbReference>
<dbReference type="InterPro" id="IPR013087">
    <property type="entry name" value="Znf_C2H2_type"/>
</dbReference>
<feature type="region of interest" description="Disordered" evidence="6">
    <location>
        <begin position="189"/>
        <end position="216"/>
    </location>
</feature>
<dbReference type="AlphaFoldDB" id="A0A182VPF7"/>
<dbReference type="PROSITE" id="PS50157">
    <property type="entry name" value="ZINC_FINGER_C2H2_2"/>
    <property type="match status" value="3"/>
</dbReference>
<dbReference type="GeneID" id="121596858"/>
<dbReference type="STRING" id="30066.A0A182VPF7"/>
<keyword evidence="1" id="KW-0479">Metal-binding</keyword>
<dbReference type="Proteomes" id="UP000075903">
    <property type="component" value="Unassembled WGS sequence"/>
</dbReference>
<evidence type="ECO:0000259" key="7">
    <source>
        <dbReference type="PROSITE" id="PS50157"/>
    </source>
</evidence>
<keyword evidence="4" id="KW-0862">Zinc</keyword>
<evidence type="ECO:0000256" key="3">
    <source>
        <dbReference type="ARBA" id="ARBA00022771"/>
    </source>
</evidence>
<feature type="compositionally biased region" description="Basic and acidic residues" evidence="6">
    <location>
        <begin position="191"/>
        <end position="216"/>
    </location>
</feature>
<dbReference type="Gene3D" id="3.30.160.60">
    <property type="entry name" value="Classic Zinc Finger"/>
    <property type="match status" value="2"/>
</dbReference>
<feature type="domain" description="C2H2-type" evidence="7">
    <location>
        <begin position="146"/>
        <end position="173"/>
    </location>
</feature>
<evidence type="ECO:0000313" key="8">
    <source>
        <dbReference type="EnsemblMetazoa" id="AMEM018418-PA"/>
    </source>
</evidence>
<dbReference type="VEuPathDB" id="VectorBase:AMEM018418"/>
<dbReference type="PROSITE" id="PS00028">
    <property type="entry name" value="ZINC_FINGER_C2H2_1"/>
    <property type="match status" value="3"/>
</dbReference>
<evidence type="ECO:0000313" key="9">
    <source>
        <dbReference type="Proteomes" id="UP000075903"/>
    </source>
</evidence>
<protein>
    <recommendedName>
        <fullName evidence="7">C2H2-type domain-containing protein</fullName>
    </recommendedName>
</protein>
<accession>A0A182VPF7</accession>
<name>A0A182VPF7_ANOME</name>
<organism evidence="8 9">
    <name type="scientific">Anopheles merus</name>
    <name type="common">Mosquito</name>
    <dbReference type="NCBI Taxonomy" id="30066"/>
    <lineage>
        <taxon>Eukaryota</taxon>
        <taxon>Metazoa</taxon>
        <taxon>Ecdysozoa</taxon>
        <taxon>Arthropoda</taxon>
        <taxon>Hexapoda</taxon>
        <taxon>Insecta</taxon>
        <taxon>Pterygota</taxon>
        <taxon>Neoptera</taxon>
        <taxon>Endopterygota</taxon>
        <taxon>Diptera</taxon>
        <taxon>Nematocera</taxon>
        <taxon>Culicoidea</taxon>
        <taxon>Culicidae</taxon>
        <taxon>Anophelinae</taxon>
        <taxon>Anopheles</taxon>
    </lineage>
</organism>
<dbReference type="EnsemblMetazoa" id="AMEM018418-RA">
    <property type="protein sequence ID" value="AMEM018418-PA"/>
    <property type="gene ID" value="AMEM018418"/>
</dbReference>
<feature type="domain" description="C2H2-type" evidence="7">
    <location>
        <begin position="99"/>
        <end position="126"/>
    </location>
</feature>
<feature type="domain" description="C2H2-type" evidence="7">
    <location>
        <begin position="173"/>
        <end position="201"/>
    </location>
</feature>
<dbReference type="SUPFAM" id="SSF57667">
    <property type="entry name" value="beta-beta-alpha zinc fingers"/>
    <property type="match status" value="1"/>
</dbReference>
<evidence type="ECO:0000256" key="2">
    <source>
        <dbReference type="ARBA" id="ARBA00022737"/>
    </source>
</evidence>
<dbReference type="PANTHER" id="PTHR24379:SF121">
    <property type="entry name" value="C2H2-TYPE DOMAIN-CONTAINING PROTEIN"/>
    <property type="match status" value="1"/>
</dbReference>
<evidence type="ECO:0000256" key="6">
    <source>
        <dbReference type="SAM" id="MobiDB-lite"/>
    </source>
</evidence>
<dbReference type="PANTHER" id="PTHR24379">
    <property type="entry name" value="KRAB AND ZINC FINGER DOMAIN-CONTAINING"/>
    <property type="match status" value="1"/>
</dbReference>
<keyword evidence="9" id="KW-1185">Reference proteome</keyword>
<evidence type="ECO:0000256" key="5">
    <source>
        <dbReference type="PROSITE-ProRule" id="PRU00042"/>
    </source>
</evidence>
<dbReference type="RefSeq" id="XP_041778120.1">
    <property type="nucleotide sequence ID" value="XM_041922186.1"/>
</dbReference>
<evidence type="ECO:0000256" key="4">
    <source>
        <dbReference type="ARBA" id="ARBA00022833"/>
    </source>
</evidence>
<dbReference type="InterPro" id="IPR036236">
    <property type="entry name" value="Znf_C2H2_sf"/>
</dbReference>
<dbReference type="GO" id="GO:0008270">
    <property type="term" value="F:zinc ion binding"/>
    <property type="evidence" value="ECO:0007669"/>
    <property type="project" value="UniProtKB-KW"/>
</dbReference>
<evidence type="ECO:0000256" key="1">
    <source>
        <dbReference type="ARBA" id="ARBA00022723"/>
    </source>
</evidence>
<keyword evidence="2" id="KW-0677">Repeat</keyword>
<keyword evidence="3 5" id="KW-0863">Zinc-finger</keyword>
<dbReference type="KEGG" id="amer:121596858"/>
<dbReference type="SMART" id="SM00355">
    <property type="entry name" value="ZnF_C2H2"/>
    <property type="match status" value="5"/>
</dbReference>
<sequence length="216" mass="25032">MEERKVRQAVAVDCEQERSVSAACQAANNGQNRNKFECVHCVPKKCFTTARNVSVHIQTVHFNKENKKRKCQECNEVCNSESDVPKHYLKEHKELPGPYQCLVCPASFFATAELTHHFHAHTDRERDSVSVAQASLCYWIENCQVNQCRICGHDFTTKGAIRKHWKMHTDRRYVCAECRQSFSKARQYHRHVAEEHPATNSEHRNDDDLAGKYREA</sequence>